<dbReference type="EMBL" id="BPVZ01000245">
    <property type="protein sequence ID" value="GKV48070.1"/>
    <property type="molecule type" value="Genomic_DNA"/>
</dbReference>
<dbReference type="AlphaFoldDB" id="A0AAV5MDV4"/>
<evidence type="ECO:0008006" key="3">
    <source>
        <dbReference type="Google" id="ProtNLM"/>
    </source>
</evidence>
<accession>A0AAV5MDV4</accession>
<comment type="caution">
    <text evidence="1">The sequence shown here is derived from an EMBL/GenBank/DDBJ whole genome shotgun (WGS) entry which is preliminary data.</text>
</comment>
<reference evidence="1 2" key="1">
    <citation type="journal article" date="2021" name="Commun. Biol.">
        <title>The genome of Shorea leprosula (Dipterocarpaceae) highlights the ecological relevance of drought in aseasonal tropical rainforests.</title>
        <authorList>
            <person name="Ng K.K.S."/>
            <person name="Kobayashi M.J."/>
            <person name="Fawcett J.A."/>
            <person name="Hatakeyama M."/>
            <person name="Paape T."/>
            <person name="Ng C.H."/>
            <person name="Ang C.C."/>
            <person name="Tnah L.H."/>
            <person name="Lee C.T."/>
            <person name="Nishiyama T."/>
            <person name="Sese J."/>
            <person name="O'Brien M.J."/>
            <person name="Copetti D."/>
            <person name="Mohd Noor M.I."/>
            <person name="Ong R.C."/>
            <person name="Putra M."/>
            <person name="Sireger I.Z."/>
            <person name="Indrioko S."/>
            <person name="Kosugi Y."/>
            <person name="Izuno A."/>
            <person name="Isagi Y."/>
            <person name="Lee S.L."/>
            <person name="Shimizu K.K."/>
        </authorList>
    </citation>
    <scope>NUCLEOTIDE SEQUENCE [LARGE SCALE GENOMIC DNA]</scope>
    <source>
        <strain evidence="1">214</strain>
    </source>
</reference>
<keyword evidence="2" id="KW-1185">Reference proteome</keyword>
<evidence type="ECO:0000313" key="1">
    <source>
        <dbReference type="EMBL" id="GKV48070.1"/>
    </source>
</evidence>
<protein>
    <recommendedName>
        <fullName evidence="3">Ubiquitin-like protease family profile domain-containing protein</fullName>
    </recommendedName>
</protein>
<evidence type="ECO:0000313" key="2">
    <source>
        <dbReference type="Proteomes" id="UP001054252"/>
    </source>
</evidence>
<sequence>MGAGLLLSSDIENHLDDDGFLGVFGYWCLEIWHGSCELIGGAEIAWQVNSTLKMKKPRSLGLMDLFVYIFLFHDIGAQHWVAVAVNVENGASFVFIEDFRMDNNDSTIWEIRIAFENL</sequence>
<proteinExistence type="predicted"/>
<name>A0AAV5MDV4_9ROSI</name>
<organism evidence="1 2">
    <name type="scientific">Rubroshorea leprosula</name>
    <dbReference type="NCBI Taxonomy" id="152421"/>
    <lineage>
        <taxon>Eukaryota</taxon>
        <taxon>Viridiplantae</taxon>
        <taxon>Streptophyta</taxon>
        <taxon>Embryophyta</taxon>
        <taxon>Tracheophyta</taxon>
        <taxon>Spermatophyta</taxon>
        <taxon>Magnoliopsida</taxon>
        <taxon>eudicotyledons</taxon>
        <taxon>Gunneridae</taxon>
        <taxon>Pentapetalae</taxon>
        <taxon>rosids</taxon>
        <taxon>malvids</taxon>
        <taxon>Malvales</taxon>
        <taxon>Dipterocarpaceae</taxon>
        <taxon>Rubroshorea</taxon>
    </lineage>
</organism>
<gene>
    <name evidence="1" type="ORF">SLEP1_g54906</name>
</gene>
<dbReference type="Proteomes" id="UP001054252">
    <property type="component" value="Unassembled WGS sequence"/>
</dbReference>